<sequence>MIAVKKLSLGFRPENKAFRTDSLRGTLIDALLDARGSTIPDTFYAGILDPSPPSVISMANQEEGNVLYIDRDNVVFTKDTYKNNGHVDLDKTFGEFRKVWNVIQKVLNLRNIRRIGMLAELRFEAAKNNNLELLSLLSKIPARENTAHFVLQYEHRSPPSNAPLDILKGAFTNTIYQFYDSAVDAASPAEGKINANIDFQRYYSPTLNDRVFEEAQKHLFQFKKELTKFDSEITALGIKK</sequence>
<keyword evidence="2" id="KW-1185">Reference proteome</keyword>
<gene>
    <name evidence="1" type="ORF">LMG28138_04531</name>
</gene>
<organism evidence="1 2">
    <name type="scientific">Pararobbsia alpina</name>
    <dbReference type="NCBI Taxonomy" id="621374"/>
    <lineage>
        <taxon>Bacteria</taxon>
        <taxon>Pseudomonadati</taxon>
        <taxon>Pseudomonadota</taxon>
        <taxon>Betaproteobacteria</taxon>
        <taxon>Burkholderiales</taxon>
        <taxon>Burkholderiaceae</taxon>
        <taxon>Pararobbsia</taxon>
    </lineage>
</organism>
<evidence type="ECO:0000313" key="1">
    <source>
        <dbReference type="EMBL" id="CAB3798816.1"/>
    </source>
</evidence>
<dbReference type="EMBL" id="CADIKM010000031">
    <property type="protein sequence ID" value="CAB3798816.1"/>
    <property type="molecule type" value="Genomic_DNA"/>
</dbReference>
<dbReference type="Proteomes" id="UP000494115">
    <property type="component" value="Unassembled WGS sequence"/>
</dbReference>
<accession>A0A6S7C0Y1</accession>
<proteinExistence type="predicted"/>
<evidence type="ECO:0000313" key="2">
    <source>
        <dbReference type="Proteomes" id="UP000494115"/>
    </source>
</evidence>
<dbReference type="RefSeq" id="WP_175107147.1">
    <property type="nucleotide sequence ID" value="NZ_CADIKM010000031.1"/>
</dbReference>
<name>A0A6S7C0Y1_9BURK</name>
<dbReference type="AlphaFoldDB" id="A0A6S7C0Y1"/>
<protein>
    <submittedName>
        <fullName evidence="1">Uncharacterized protein</fullName>
    </submittedName>
</protein>
<reference evidence="1 2" key="1">
    <citation type="submission" date="2020-04" db="EMBL/GenBank/DDBJ databases">
        <authorList>
            <person name="De Canck E."/>
        </authorList>
    </citation>
    <scope>NUCLEOTIDE SEQUENCE [LARGE SCALE GENOMIC DNA]</scope>
    <source>
        <strain evidence="1 2">LMG 28138</strain>
    </source>
</reference>